<dbReference type="Proteomes" id="UP001254608">
    <property type="component" value="Unassembled WGS sequence"/>
</dbReference>
<feature type="domain" description="HTH marR-type" evidence="1">
    <location>
        <begin position="33"/>
        <end position="171"/>
    </location>
</feature>
<protein>
    <submittedName>
        <fullName evidence="2">MarR family transcriptional regulator</fullName>
    </submittedName>
</protein>
<dbReference type="Pfam" id="PF01047">
    <property type="entry name" value="MarR"/>
    <property type="match status" value="1"/>
</dbReference>
<dbReference type="InterPro" id="IPR036390">
    <property type="entry name" value="WH_DNA-bd_sf"/>
</dbReference>
<gene>
    <name evidence="2" type="ORF">RM530_05030</name>
</gene>
<dbReference type="EMBL" id="JAVRIC010000005">
    <property type="protein sequence ID" value="MDT0496726.1"/>
    <property type="molecule type" value="Genomic_DNA"/>
</dbReference>
<dbReference type="InterPro" id="IPR039422">
    <property type="entry name" value="MarR/SlyA-like"/>
</dbReference>
<organism evidence="2 3">
    <name type="scientific">Banduia mediterranea</name>
    <dbReference type="NCBI Taxonomy" id="3075609"/>
    <lineage>
        <taxon>Bacteria</taxon>
        <taxon>Pseudomonadati</taxon>
        <taxon>Pseudomonadota</taxon>
        <taxon>Gammaproteobacteria</taxon>
        <taxon>Nevskiales</taxon>
        <taxon>Algiphilaceae</taxon>
        <taxon>Banduia</taxon>
    </lineage>
</organism>
<dbReference type="InterPro" id="IPR000835">
    <property type="entry name" value="HTH_MarR-typ"/>
</dbReference>
<keyword evidence="3" id="KW-1185">Reference proteome</keyword>
<sequence length="183" mass="20728">MSKPDQPKAANALGDLDDLRERMQSLKQRQSDYPQHLGLLSRTAVLVEKRMTERCTAALKPHGISYVMYQCLVLAYAACERPLTPTELARATGERSTNVTHICDELLRRELITRRPDETDRRRVVIELTAAGEQLLHRAQKPIWATWQQRYAGLDKASLGLLEASLETQLRNLDGGQVPRTPQ</sequence>
<dbReference type="PRINTS" id="PR00598">
    <property type="entry name" value="HTHMARR"/>
</dbReference>
<dbReference type="InterPro" id="IPR036388">
    <property type="entry name" value="WH-like_DNA-bd_sf"/>
</dbReference>
<reference evidence="2 3" key="1">
    <citation type="submission" date="2023-09" db="EMBL/GenBank/DDBJ databases">
        <authorList>
            <person name="Rey-Velasco X."/>
        </authorList>
    </citation>
    <scope>NUCLEOTIDE SEQUENCE [LARGE SCALE GENOMIC DNA]</scope>
    <source>
        <strain evidence="2 3">W345</strain>
    </source>
</reference>
<proteinExistence type="predicted"/>
<dbReference type="PANTHER" id="PTHR33164">
    <property type="entry name" value="TRANSCRIPTIONAL REGULATOR, MARR FAMILY"/>
    <property type="match status" value="1"/>
</dbReference>
<accession>A0ABU2WHH3</accession>
<dbReference type="PROSITE" id="PS50995">
    <property type="entry name" value="HTH_MARR_2"/>
    <property type="match status" value="1"/>
</dbReference>
<evidence type="ECO:0000313" key="2">
    <source>
        <dbReference type="EMBL" id="MDT0496726.1"/>
    </source>
</evidence>
<dbReference type="PANTHER" id="PTHR33164:SF43">
    <property type="entry name" value="HTH-TYPE TRANSCRIPTIONAL REPRESSOR YETL"/>
    <property type="match status" value="1"/>
</dbReference>
<evidence type="ECO:0000259" key="1">
    <source>
        <dbReference type="PROSITE" id="PS50995"/>
    </source>
</evidence>
<evidence type="ECO:0000313" key="3">
    <source>
        <dbReference type="Proteomes" id="UP001254608"/>
    </source>
</evidence>
<dbReference type="Gene3D" id="1.10.10.10">
    <property type="entry name" value="Winged helix-like DNA-binding domain superfamily/Winged helix DNA-binding domain"/>
    <property type="match status" value="1"/>
</dbReference>
<dbReference type="SMART" id="SM00347">
    <property type="entry name" value="HTH_MARR"/>
    <property type="match status" value="1"/>
</dbReference>
<dbReference type="RefSeq" id="WP_311364119.1">
    <property type="nucleotide sequence ID" value="NZ_JAVRIC010000005.1"/>
</dbReference>
<comment type="caution">
    <text evidence="2">The sequence shown here is derived from an EMBL/GenBank/DDBJ whole genome shotgun (WGS) entry which is preliminary data.</text>
</comment>
<name>A0ABU2WHH3_9GAMM</name>
<dbReference type="SUPFAM" id="SSF46785">
    <property type="entry name" value="Winged helix' DNA-binding domain"/>
    <property type="match status" value="1"/>
</dbReference>